<dbReference type="InterPro" id="IPR005135">
    <property type="entry name" value="Endo/exonuclease/phosphatase"/>
</dbReference>
<dbReference type="Proteomes" id="UP000075809">
    <property type="component" value="Unassembled WGS sequence"/>
</dbReference>
<dbReference type="InterPro" id="IPR036691">
    <property type="entry name" value="Endo/exonu/phosph_ase_sf"/>
</dbReference>
<reference evidence="3 4" key="1">
    <citation type="submission" date="2015-09" db="EMBL/GenBank/DDBJ databases">
        <title>Trachymyrmex zeteki WGS genome.</title>
        <authorList>
            <person name="Nygaard S."/>
            <person name="Hu H."/>
            <person name="Boomsma J."/>
            <person name="Zhang G."/>
        </authorList>
    </citation>
    <scope>NUCLEOTIDE SEQUENCE [LARGE SCALE GENOMIC DNA]</scope>
    <source>
        <strain evidence="3">Tzet28-1</strain>
        <tissue evidence="3">Whole body</tissue>
    </source>
</reference>
<accession>A0A151WQN4</accession>
<dbReference type="GO" id="GO:0003824">
    <property type="term" value="F:catalytic activity"/>
    <property type="evidence" value="ECO:0007669"/>
    <property type="project" value="InterPro"/>
</dbReference>
<gene>
    <name evidence="3" type="ORF">ALC60_10814</name>
</gene>
<dbReference type="Gene3D" id="3.60.10.10">
    <property type="entry name" value="Endonuclease/exonuclease/phosphatase"/>
    <property type="match status" value="1"/>
</dbReference>
<evidence type="ECO:0000256" key="1">
    <source>
        <dbReference type="SAM" id="MobiDB-lite"/>
    </source>
</evidence>
<proteinExistence type="predicted"/>
<evidence type="ECO:0000259" key="2">
    <source>
        <dbReference type="Pfam" id="PF14529"/>
    </source>
</evidence>
<name>A0A151WQN4_9HYME</name>
<dbReference type="Pfam" id="PF14529">
    <property type="entry name" value="Exo_endo_phos_2"/>
    <property type="match status" value="1"/>
</dbReference>
<evidence type="ECO:0000313" key="4">
    <source>
        <dbReference type="Proteomes" id="UP000075809"/>
    </source>
</evidence>
<evidence type="ECO:0000313" key="3">
    <source>
        <dbReference type="EMBL" id="KYQ50121.1"/>
    </source>
</evidence>
<dbReference type="SUPFAM" id="SSF56219">
    <property type="entry name" value="DNase I-like"/>
    <property type="match status" value="1"/>
</dbReference>
<dbReference type="EMBL" id="KQ982829">
    <property type="protein sequence ID" value="KYQ50121.1"/>
    <property type="molecule type" value="Genomic_DNA"/>
</dbReference>
<protein>
    <recommendedName>
        <fullName evidence="2">Endonuclease/exonuclease/phosphatase domain-containing protein</fullName>
    </recommendedName>
</protein>
<dbReference type="AlphaFoldDB" id="A0A151WQN4"/>
<feature type="domain" description="Endonuclease/exonuclease/phosphatase" evidence="2">
    <location>
        <begin position="310"/>
        <end position="391"/>
    </location>
</feature>
<organism evidence="3 4">
    <name type="scientific">Mycetomoellerius zeteki</name>
    <dbReference type="NCBI Taxonomy" id="64791"/>
    <lineage>
        <taxon>Eukaryota</taxon>
        <taxon>Metazoa</taxon>
        <taxon>Ecdysozoa</taxon>
        <taxon>Arthropoda</taxon>
        <taxon>Hexapoda</taxon>
        <taxon>Insecta</taxon>
        <taxon>Pterygota</taxon>
        <taxon>Neoptera</taxon>
        <taxon>Endopterygota</taxon>
        <taxon>Hymenoptera</taxon>
        <taxon>Apocrita</taxon>
        <taxon>Aculeata</taxon>
        <taxon>Formicoidea</taxon>
        <taxon>Formicidae</taxon>
        <taxon>Myrmicinae</taxon>
        <taxon>Mycetomoellerius</taxon>
    </lineage>
</organism>
<sequence length="492" mass="54955">MIINGKATYVPSRTICIKFAGQSLPKEVVLFSALYKVDAYIPKARICYVGYRIGHIGRNCKSTKPKCLFCGLTKEEDHSCSIDQLHAKCINCEGEHLATSHTCPIIIKHKTILGLAAQDNIPLVEAKKIVASNSSPSLPSHNTLRYFKNFPYLPNHTSYSAPKSYSFPHATPRPPSMTPLVSYNHFQYLDHDDSNDPFSPNPPISYAKLAASSSRRHDQPTVSGSSSGKPSILKIKSVTGKYNILSAPSPNHPTQRTNKSGYSQEHLDLLLVSNGRIDTNYDAKQYHAIKGARDKNPPCPPSRENSTSNAGDFNAYHISWGCFKSDRLVRALLNMVDVNRACIMNDGSPTLLTPPGTNKSVIDITIISADLAPLCETTTELVILGSNHFPINITIGGFSYLRHVFLYKLILDTDKANKLYHCLLSISEEFFSKVPMDSTEAYEYFADHLRNFTRLLFPEKQRFPRSVLTPNEALFFAISLLQFLSWEIWGDY</sequence>
<feature type="region of interest" description="Disordered" evidence="1">
    <location>
        <begin position="192"/>
        <end position="232"/>
    </location>
</feature>
<feature type="compositionally biased region" description="Polar residues" evidence="1">
    <location>
        <begin position="220"/>
        <end position="229"/>
    </location>
</feature>
<keyword evidence="4" id="KW-1185">Reference proteome</keyword>